<dbReference type="EMBL" id="FQ670179">
    <property type="protein sequence ID" value="CBY82109.1"/>
    <property type="molecule type" value="Genomic_DNA"/>
</dbReference>
<evidence type="ECO:0000313" key="3">
    <source>
        <dbReference type="Proteomes" id="UP000007934"/>
    </source>
</evidence>
<dbReference type="eggNOG" id="COG4403">
    <property type="taxonomic scope" value="Bacteria"/>
</dbReference>
<organism evidence="2 3">
    <name type="scientific">Helicobacter felis (strain ATCC 49179 / CCUG 28539 / NCTC 12436 / CS1)</name>
    <dbReference type="NCBI Taxonomy" id="936155"/>
    <lineage>
        <taxon>Bacteria</taxon>
        <taxon>Pseudomonadati</taxon>
        <taxon>Campylobacterota</taxon>
        <taxon>Epsilonproteobacteria</taxon>
        <taxon>Campylobacterales</taxon>
        <taxon>Helicobacteraceae</taxon>
        <taxon>Helicobacter</taxon>
    </lineage>
</organism>
<name>E7AC27_HELFC</name>
<reference evidence="2 3" key="1">
    <citation type="journal article" date="2011" name="Genome Biol. Evol.">
        <title>Comparative whole genome sequence analysis of the carcinogenic bacterial model pathogen Helicobacter felis.</title>
        <authorList>
            <person name="Arnold I.C."/>
            <person name="Zigova Z."/>
            <person name="Holden M."/>
            <person name="Lawley T.D."/>
            <person name="Rad R."/>
            <person name="Dougan G."/>
            <person name="Falkow S."/>
            <person name="Bentley S.D."/>
            <person name="Muller A."/>
        </authorList>
    </citation>
    <scope>NUCLEOTIDE SEQUENCE [LARGE SCALE GENOMIC DNA]</scope>
    <source>
        <strain evidence="3">ATCC 49179 / CCUG 28539 / NCTC 12436 / CS1</strain>
    </source>
</reference>
<dbReference type="STRING" id="936155.HFELIS_00250"/>
<feature type="domain" description="Lantibiotic biosynthesis protein dehydration" evidence="1">
    <location>
        <begin position="114"/>
        <end position="439"/>
    </location>
</feature>
<keyword evidence="3" id="KW-1185">Reference proteome</keyword>
<dbReference type="AlphaFoldDB" id="E7AC27"/>
<dbReference type="Pfam" id="PF13575">
    <property type="entry name" value="DUF4135"/>
    <property type="match status" value="1"/>
</dbReference>
<sequence length="507" mass="58750">MQAIESNRLRFYRELFHSWFDKGEVDSVALYVKDYPSLIFREMEFFLIPTIAKIIFDAKQSGGRDVYAMYFSNTKLLHEKLESFGILGRLCAHLRNFVLCTRSTLRRTLDALLHANLITCARDVVNVRVGLSDLHSLGFTSSLATTRDGQKFFVKQSIADPARIFYDMCDLLDVDVKKKEYVGNYHDLSITRFLPYEPNVKDARVFYRRMATLMALATALNLTDIHLENLLVHDQYPVILDFESLFTFKENQDLSDVESTLFVEQVSADFDGPIAKSFISALQGGAVRSKSFLHPFVVDDGSDNFRVSYRKLSNYESHNRIISGHRVVQPHHYLKTIISYFVKTMQGIRKNKLKILNLFSSVCLGSHRYRYILRPTAFYHFLFVRSHQPSEYMHLDAYWDKIRSKLDDVQVSHFCKSAKQEIIAYELEAIKNGLIPFFYRDSHTLNLYTIDSKVICHAFTQTLETNLVEKIHRISDRYIQENALIITKSLNKTGEIDQVARNAGWIV</sequence>
<proteinExistence type="predicted"/>
<accession>E7AC27</accession>
<gene>
    <name evidence="2" type="ordered locus">Hfelis_00250</name>
</gene>
<evidence type="ECO:0000313" key="2">
    <source>
        <dbReference type="EMBL" id="CBY82109.1"/>
    </source>
</evidence>
<dbReference type="HOGENOM" id="CLU_574619_0_0_7"/>
<protein>
    <submittedName>
        <fullName evidence="2">Lantibiotic mersacidin modifying enzyme</fullName>
    </submittedName>
</protein>
<dbReference type="KEGG" id="hfe:HFELIS_00250"/>
<dbReference type="InterPro" id="IPR025410">
    <property type="entry name" value="Lant_dehyd"/>
</dbReference>
<dbReference type="Proteomes" id="UP000007934">
    <property type="component" value="Chromosome"/>
</dbReference>
<evidence type="ECO:0000259" key="1">
    <source>
        <dbReference type="Pfam" id="PF13575"/>
    </source>
</evidence>